<dbReference type="FunFam" id="1.10.287.70:FF:000037">
    <property type="entry name" value="Glutamate receptor"/>
    <property type="match status" value="1"/>
</dbReference>
<dbReference type="Gene3D" id="3.40.50.2300">
    <property type="match status" value="2"/>
</dbReference>
<dbReference type="AlphaFoldDB" id="A0A484MX39"/>
<evidence type="ECO:0000256" key="4">
    <source>
        <dbReference type="ARBA" id="ARBA00022692"/>
    </source>
</evidence>
<dbReference type="GO" id="GO:0015276">
    <property type="term" value="F:ligand-gated monoatomic ion channel activity"/>
    <property type="evidence" value="ECO:0007669"/>
    <property type="project" value="InterPro"/>
</dbReference>
<keyword evidence="6 14" id="KW-1133">Transmembrane helix</keyword>
<comment type="subcellular location">
    <subcellularLocation>
        <location evidence="1">Membrane</location>
        <topology evidence="1">Multi-pass membrane protein</topology>
    </subcellularLocation>
</comment>
<feature type="transmembrane region" description="Helical" evidence="14">
    <location>
        <begin position="355"/>
        <end position="373"/>
    </location>
</feature>
<feature type="compositionally biased region" description="Gly residues" evidence="13">
    <location>
        <begin position="573"/>
        <end position="585"/>
    </location>
</feature>
<keyword evidence="17" id="KW-1185">Reference proteome</keyword>
<dbReference type="SUPFAM" id="SSF53850">
    <property type="entry name" value="Periplasmic binding protein-like II"/>
    <property type="match status" value="1"/>
</dbReference>
<dbReference type="InterPro" id="IPR028082">
    <property type="entry name" value="Peripla_BP_I"/>
</dbReference>
<evidence type="ECO:0000256" key="12">
    <source>
        <dbReference type="ARBA" id="ARBA00023303"/>
    </source>
</evidence>
<keyword evidence="5" id="KW-0732">Signal</keyword>
<dbReference type="Pfam" id="PF01094">
    <property type="entry name" value="ANF_receptor"/>
    <property type="match status" value="1"/>
</dbReference>
<dbReference type="SUPFAM" id="SSF53822">
    <property type="entry name" value="Periplasmic binding protein-like I"/>
    <property type="match status" value="1"/>
</dbReference>
<gene>
    <name evidence="16" type="ORF">CCAM_LOCUS35371</name>
</gene>
<protein>
    <recommendedName>
        <fullName evidence="15">Ionotropic glutamate receptor C-terminal domain-containing protein</fullName>
    </recommendedName>
</protein>
<sequence>MTRKLGMRGNQHLGLCTYGLYAYDSVWLLARALAAFFKQGGNISFSKDPRLKGNGGRLRLDSMSVFDGGNLLREMIFKTEMTGVTGPFRFTSDRDLYRPAFEVINMVGTGFRRVGYWSNYSGLSVVPPESLYSKPPNISSSNQRLHRMIWPGQETDTPRGWVFPNNGRQLRVGVPKRVSFQEFVGQVAGDDGDDMFRGYCIEVFTSAVYLLPYSVPYKFLSFGDGLKNPDDTDIVHVITEGVYDAVVGDIAITTNRTKMADFTQPYIESGLVVVVPVKELSSSAWAFLRPFTPPMWAITGIFFLVVGAVVWILEHRMNTDFRGPPRKQFITILWFSFSTLFFAHKESTVSTLGRIVLIVWLFVVLIINSSYTASLTSNLTVQQLSSPVKGIESLLASNDPIGYQLGSFTHNYLIQELGIRASRLVPLNLPEDFVDALRKGPRNGGVMAVVDERAYMEVFLSTHCEFSIVGQEFQKNGWGFAFRRDSPLAADLSTAILKLSESGELQKIHDKWLMRSACTSENTKLEVDRLELKSFSGLFSICGTASFLALMVYFALLACQYKRHYYSNSDQSSGGGGGGGTGGSRSGRMRTFLSFVDEKEESVKSRSVKRKEMEDSRGSSIGGGDASSMNGSY</sequence>
<dbReference type="CDD" id="cd13686">
    <property type="entry name" value="GluR_Plant"/>
    <property type="match status" value="1"/>
</dbReference>
<comment type="similarity">
    <text evidence="2">Belongs to the glutamate-gated ion channel (TC 1.A.10.1) family.</text>
</comment>
<evidence type="ECO:0000256" key="11">
    <source>
        <dbReference type="ARBA" id="ARBA00023286"/>
    </source>
</evidence>
<keyword evidence="12" id="KW-0407">Ion channel</keyword>
<feature type="domain" description="Ionotropic glutamate receptor C-terminal" evidence="15">
    <location>
        <begin position="169"/>
        <end position="515"/>
    </location>
</feature>
<evidence type="ECO:0000256" key="7">
    <source>
        <dbReference type="ARBA" id="ARBA00023065"/>
    </source>
</evidence>
<dbReference type="OrthoDB" id="5984008at2759"/>
<feature type="transmembrane region" description="Helical" evidence="14">
    <location>
        <begin position="538"/>
        <end position="559"/>
    </location>
</feature>
<evidence type="ECO:0000256" key="1">
    <source>
        <dbReference type="ARBA" id="ARBA00004141"/>
    </source>
</evidence>
<keyword evidence="9" id="KW-0675">Receptor</keyword>
<evidence type="ECO:0000259" key="15">
    <source>
        <dbReference type="SMART" id="SM00079"/>
    </source>
</evidence>
<evidence type="ECO:0000256" key="13">
    <source>
        <dbReference type="SAM" id="MobiDB-lite"/>
    </source>
</evidence>
<dbReference type="InterPro" id="IPR001320">
    <property type="entry name" value="Iontro_rcpt_C"/>
</dbReference>
<keyword evidence="8 14" id="KW-0472">Membrane</keyword>
<evidence type="ECO:0000256" key="8">
    <source>
        <dbReference type="ARBA" id="ARBA00023136"/>
    </source>
</evidence>
<keyword evidence="3" id="KW-0813">Transport</keyword>
<evidence type="ECO:0000313" key="17">
    <source>
        <dbReference type="Proteomes" id="UP000595140"/>
    </source>
</evidence>
<evidence type="ECO:0000256" key="2">
    <source>
        <dbReference type="ARBA" id="ARBA00008685"/>
    </source>
</evidence>
<evidence type="ECO:0000256" key="5">
    <source>
        <dbReference type="ARBA" id="ARBA00022729"/>
    </source>
</evidence>
<evidence type="ECO:0000256" key="3">
    <source>
        <dbReference type="ARBA" id="ARBA00022448"/>
    </source>
</evidence>
<dbReference type="Gene3D" id="3.40.190.10">
    <property type="entry name" value="Periplasmic binding protein-like II"/>
    <property type="match status" value="3"/>
</dbReference>
<dbReference type="SMART" id="SM00079">
    <property type="entry name" value="PBPe"/>
    <property type="match status" value="1"/>
</dbReference>
<accession>A0A484MX39</accession>
<evidence type="ECO:0000256" key="6">
    <source>
        <dbReference type="ARBA" id="ARBA00022989"/>
    </source>
</evidence>
<evidence type="ECO:0000313" key="16">
    <source>
        <dbReference type="EMBL" id="VFQ93595.1"/>
    </source>
</evidence>
<keyword evidence="10" id="KW-0325">Glycoprotein</keyword>
<proteinExistence type="inferred from homology"/>
<dbReference type="EMBL" id="OOIL02004928">
    <property type="protein sequence ID" value="VFQ93595.1"/>
    <property type="molecule type" value="Genomic_DNA"/>
</dbReference>
<dbReference type="GO" id="GO:1901701">
    <property type="term" value="P:cellular response to oxygen-containing compound"/>
    <property type="evidence" value="ECO:0007669"/>
    <property type="project" value="UniProtKB-ARBA"/>
</dbReference>
<dbReference type="FunFam" id="3.40.190.10:FF:000054">
    <property type="entry name" value="Glutamate receptor"/>
    <property type="match status" value="1"/>
</dbReference>
<feature type="region of interest" description="Disordered" evidence="13">
    <location>
        <begin position="568"/>
        <end position="633"/>
    </location>
</feature>
<dbReference type="GO" id="GO:0009611">
    <property type="term" value="P:response to wounding"/>
    <property type="evidence" value="ECO:0007669"/>
    <property type="project" value="UniProtKB-ARBA"/>
</dbReference>
<dbReference type="InterPro" id="IPR015683">
    <property type="entry name" value="Ionotropic_Glu_rcpt"/>
</dbReference>
<evidence type="ECO:0000256" key="9">
    <source>
        <dbReference type="ARBA" id="ARBA00023170"/>
    </source>
</evidence>
<dbReference type="PANTHER" id="PTHR18966">
    <property type="entry name" value="IONOTROPIC GLUTAMATE RECEPTOR"/>
    <property type="match status" value="1"/>
</dbReference>
<evidence type="ECO:0000256" key="14">
    <source>
        <dbReference type="SAM" id="Phobius"/>
    </source>
</evidence>
<dbReference type="Proteomes" id="UP000595140">
    <property type="component" value="Unassembled WGS sequence"/>
</dbReference>
<dbReference type="FunFam" id="3.40.190.10:FF:000175">
    <property type="entry name" value="Glutamate receptor"/>
    <property type="match status" value="1"/>
</dbReference>
<dbReference type="InterPro" id="IPR001828">
    <property type="entry name" value="ANF_lig-bd_rcpt"/>
</dbReference>
<dbReference type="Gene3D" id="1.10.287.70">
    <property type="match status" value="1"/>
</dbReference>
<dbReference type="GO" id="GO:0016020">
    <property type="term" value="C:membrane"/>
    <property type="evidence" value="ECO:0007669"/>
    <property type="project" value="UniProtKB-SubCell"/>
</dbReference>
<keyword evidence="11" id="KW-1071">Ligand-gated ion channel</keyword>
<dbReference type="Pfam" id="PF00060">
    <property type="entry name" value="Lig_chan"/>
    <property type="match status" value="1"/>
</dbReference>
<name>A0A484MX39_9ASTE</name>
<keyword evidence="4 14" id="KW-0812">Transmembrane</keyword>
<keyword evidence="7" id="KW-0406">Ion transport</keyword>
<organism evidence="16 17">
    <name type="scientific">Cuscuta campestris</name>
    <dbReference type="NCBI Taxonomy" id="132261"/>
    <lineage>
        <taxon>Eukaryota</taxon>
        <taxon>Viridiplantae</taxon>
        <taxon>Streptophyta</taxon>
        <taxon>Embryophyta</taxon>
        <taxon>Tracheophyta</taxon>
        <taxon>Spermatophyta</taxon>
        <taxon>Magnoliopsida</taxon>
        <taxon>eudicotyledons</taxon>
        <taxon>Gunneridae</taxon>
        <taxon>Pentapetalae</taxon>
        <taxon>asterids</taxon>
        <taxon>lamiids</taxon>
        <taxon>Solanales</taxon>
        <taxon>Convolvulaceae</taxon>
        <taxon>Cuscuteae</taxon>
        <taxon>Cuscuta</taxon>
        <taxon>Cuscuta subgen. Grammica</taxon>
        <taxon>Cuscuta sect. Cleistogrammica</taxon>
    </lineage>
</organism>
<feature type="transmembrane region" description="Helical" evidence="14">
    <location>
        <begin position="295"/>
        <end position="313"/>
    </location>
</feature>
<reference evidence="16 17" key="1">
    <citation type="submission" date="2018-04" db="EMBL/GenBank/DDBJ databases">
        <authorList>
            <person name="Vogel A."/>
        </authorList>
    </citation>
    <scope>NUCLEOTIDE SEQUENCE [LARGE SCALE GENOMIC DNA]</scope>
</reference>
<evidence type="ECO:0000256" key="10">
    <source>
        <dbReference type="ARBA" id="ARBA00023180"/>
    </source>
</evidence>
<dbReference type="GO" id="GO:0007165">
    <property type="term" value="P:signal transduction"/>
    <property type="evidence" value="ECO:0007669"/>
    <property type="project" value="UniProtKB-ARBA"/>
</dbReference>